<dbReference type="NCBIfam" id="TIGR03742">
    <property type="entry name" value="PRTRC_F"/>
    <property type="match status" value="1"/>
</dbReference>
<protein>
    <submittedName>
        <fullName evidence="1">PRTRC system protein F</fullName>
    </submittedName>
</protein>
<proteinExistence type="predicted"/>
<accession>A0ABY5QJW9</accession>
<dbReference type="InterPro" id="IPR022283">
    <property type="entry name" value="PRTRC_protein-F"/>
</dbReference>
<dbReference type="Proteomes" id="UP001058980">
    <property type="component" value="Chromosome"/>
</dbReference>
<dbReference type="EMBL" id="CP102780">
    <property type="protein sequence ID" value="UVA80443.1"/>
    <property type="molecule type" value="Genomic_DNA"/>
</dbReference>
<organism evidence="1 2">
    <name type="scientific">Pandoraea commovens</name>
    <dbReference type="NCBI Taxonomy" id="2508289"/>
    <lineage>
        <taxon>Bacteria</taxon>
        <taxon>Pseudomonadati</taxon>
        <taxon>Pseudomonadota</taxon>
        <taxon>Betaproteobacteria</taxon>
        <taxon>Burkholderiales</taxon>
        <taxon>Burkholderiaceae</taxon>
        <taxon>Pandoraea</taxon>
    </lineage>
</organism>
<keyword evidence="2" id="KW-1185">Reference proteome</keyword>
<dbReference type="RefSeq" id="WP_257959375.1">
    <property type="nucleotide sequence ID" value="NZ_CP102780.1"/>
</dbReference>
<evidence type="ECO:0000313" key="2">
    <source>
        <dbReference type="Proteomes" id="UP001058980"/>
    </source>
</evidence>
<name>A0ABY5QJW9_9BURK</name>
<evidence type="ECO:0000313" key="1">
    <source>
        <dbReference type="EMBL" id="UVA80443.1"/>
    </source>
</evidence>
<reference evidence="1" key="1">
    <citation type="submission" date="2022-08" db="EMBL/GenBank/DDBJ databases">
        <title>Multi-unit outbreak of Pandoraea commovens among non-cystic fibrosis intensive care patients from 2019 to 2021 in Berlin, Germany.</title>
        <authorList>
            <person name="Menzel P."/>
        </authorList>
    </citation>
    <scope>NUCLEOTIDE SEQUENCE</scope>
    <source>
        <strain evidence="1">LB-19-202-79</strain>
    </source>
</reference>
<sequence length="330" mass="36182">MRALAIPRASAIAPLYQLAGDADYTAALAMTLLDAGLIGDECVRGKPPRSFAEVCRRAIAPTFATATTGLRTFDWHLHVLAGTELYAPDDATAFFCMMRPDTVDQWPVIEIGARIMELESTLPGLGQTALALLYDALDCLPAVYTPRTALWSAEYVHWYGERDEELAVEEMLGWMTPEEAKDATVDVFRRAEFFSGIPEWATFPERVLTKRDIQEAAKRDGYAAAVIASCDAISALAQHSAYFPSVANDAQCELVGASALIRWHSDDAVLRLWDDHANTAIQGEHVDACTAVAIPVKGNDLRAWLEGLPRMGELARRVETLLDLIGERTA</sequence>
<gene>
    <name evidence="1" type="ORF">NTU39_05310</name>
</gene>